<organism evidence="1">
    <name type="scientific">Rhizophora mucronata</name>
    <name type="common">Asiatic mangrove</name>
    <dbReference type="NCBI Taxonomy" id="61149"/>
    <lineage>
        <taxon>Eukaryota</taxon>
        <taxon>Viridiplantae</taxon>
        <taxon>Streptophyta</taxon>
        <taxon>Embryophyta</taxon>
        <taxon>Tracheophyta</taxon>
        <taxon>Spermatophyta</taxon>
        <taxon>Magnoliopsida</taxon>
        <taxon>eudicotyledons</taxon>
        <taxon>Gunneridae</taxon>
        <taxon>Pentapetalae</taxon>
        <taxon>rosids</taxon>
        <taxon>fabids</taxon>
        <taxon>Malpighiales</taxon>
        <taxon>Rhizophoraceae</taxon>
        <taxon>Rhizophora</taxon>
    </lineage>
</organism>
<name>A0A2P2PR96_RHIMU</name>
<reference evidence="1" key="1">
    <citation type="submission" date="2018-02" db="EMBL/GenBank/DDBJ databases">
        <title>Rhizophora mucronata_Transcriptome.</title>
        <authorList>
            <person name="Meera S.P."/>
            <person name="Sreeshan A."/>
            <person name="Augustine A."/>
        </authorList>
    </citation>
    <scope>NUCLEOTIDE SEQUENCE</scope>
    <source>
        <tissue evidence="1">Leaf</tissue>
    </source>
</reference>
<dbReference type="EMBL" id="GGEC01076685">
    <property type="protein sequence ID" value="MBX57169.1"/>
    <property type="molecule type" value="Transcribed_RNA"/>
</dbReference>
<protein>
    <submittedName>
        <fullName evidence="1">Uncharacterized protein</fullName>
    </submittedName>
</protein>
<proteinExistence type="predicted"/>
<sequence>MLIQTHPIIQKSSIGYPCHTLEMNCTIQGGMLVALAMGIHPQRGVI</sequence>
<accession>A0A2P2PR96</accession>
<evidence type="ECO:0000313" key="1">
    <source>
        <dbReference type="EMBL" id="MBX57169.1"/>
    </source>
</evidence>
<dbReference type="AlphaFoldDB" id="A0A2P2PR96"/>